<evidence type="ECO:0000256" key="1">
    <source>
        <dbReference type="SAM" id="Coils"/>
    </source>
</evidence>
<gene>
    <name evidence="2" type="ORF">DB723_05220</name>
</gene>
<dbReference type="Proteomes" id="UP000326393">
    <property type="component" value="Plasmid cp32-2"/>
</dbReference>
<keyword evidence="3" id="KW-1185">Reference proteome</keyword>
<feature type="coiled-coil region" evidence="1">
    <location>
        <begin position="32"/>
        <end position="131"/>
    </location>
</feature>
<evidence type="ECO:0000313" key="2">
    <source>
        <dbReference type="EMBL" id="QFI15087.1"/>
    </source>
</evidence>
<dbReference type="Gene3D" id="1.10.287.1490">
    <property type="match status" value="1"/>
</dbReference>
<protein>
    <submittedName>
        <fullName evidence="2">ErpL protein</fullName>
    </submittedName>
</protein>
<dbReference type="AlphaFoldDB" id="A0A5J6WE59"/>
<geneLocation type="plasmid" evidence="2 3">
    <name>cp32-2</name>
</geneLocation>
<dbReference type="RefSeq" id="WP_151553201.1">
    <property type="nucleotide sequence ID" value="NZ_CP044542.1"/>
</dbReference>
<dbReference type="EMBL" id="CP044542">
    <property type="protein sequence ID" value="QFI15087.1"/>
    <property type="molecule type" value="Genomic_DNA"/>
</dbReference>
<name>A0A5J6WE59_9SPIR</name>
<organism evidence="2 3">
    <name type="scientific">Borrelia maritima</name>
    <dbReference type="NCBI Taxonomy" id="2761123"/>
    <lineage>
        <taxon>Bacteria</taxon>
        <taxon>Pseudomonadati</taxon>
        <taxon>Spirochaetota</taxon>
        <taxon>Spirochaetia</taxon>
        <taxon>Spirochaetales</taxon>
        <taxon>Borreliaceae</taxon>
        <taxon>Borrelia</taxon>
    </lineage>
</organism>
<accession>A0A5J6WE59</accession>
<keyword evidence="2" id="KW-0614">Plasmid</keyword>
<reference evidence="2 3" key="1">
    <citation type="journal article" date="2020" name="Int. J. Syst. Evol. Microbiol.">
        <title>Borrelia maritima sp. nov., a novel species of the Borrelia burgdorferi sensu lato complex, occupying a basal position to North American species.</title>
        <authorList>
            <person name="Margos G."/>
            <person name="Fedorova N."/>
            <person name="Becker N.S."/>
            <person name="Kleinjan J.E."/>
            <person name="Marosevic D."/>
            <person name="Krebs S."/>
            <person name="Hui L."/>
            <person name="Fingerle V."/>
            <person name="Lane R.S."/>
        </authorList>
    </citation>
    <scope>NUCLEOTIDE SEQUENCE [LARGE SCALE GENOMIC DNA]</scope>
    <source>
        <strain evidence="2 3">CA690</strain>
    </source>
</reference>
<dbReference type="KEGG" id="bmat:DB723_05220"/>
<dbReference type="OrthoDB" id="352922at2"/>
<proteinExistence type="predicted"/>
<evidence type="ECO:0000313" key="3">
    <source>
        <dbReference type="Proteomes" id="UP000326393"/>
    </source>
</evidence>
<sequence>MDTKKEELVGGLTNLTLEVCSKGQSEEQVVQGVAEDSKLKEIEKQIKELKEKIEKSDGKTSLKTYADYEKKVKGLAEKLDKLKIKEEEIKNGLKGLKENLKKKKDEREKALEEAKDKLKNFKNQVGSAGGQTYGHQVQNRGGIGLQAWNCVNKLGLNGNYSRDTSNSDQLANKVIEDALTKIEEELREIVEKNKE</sequence>
<keyword evidence="1" id="KW-0175">Coiled coil</keyword>